<evidence type="ECO:0000313" key="3">
    <source>
        <dbReference type="EMBL" id="TBU22718.1"/>
    </source>
</evidence>
<dbReference type="AlphaFoldDB" id="A0A4Q9M974"/>
<dbReference type="OrthoDB" id="10265969at2759"/>
<gene>
    <name evidence="3" type="ORF">BD311DRAFT_127272</name>
</gene>
<evidence type="ECO:0000259" key="2">
    <source>
        <dbReference type="Pfam" id="PF16879"/>
    </source>
</evidence>
<accession>A0A4Q9M974</accession>
<dbReference type="InterPro" id="IPR031693">
    <property type="entry name" value="Sin3_C"/>
</dbReference>
<organism evidence="3">
    <name type="scientific">Dichomitus squalens</name>
    <dbReference type="NCBI Taxonomy" id="114155"/>
    <lineage>
        <taxon>Eukaryota</taxon>
        <taxon>Fungi</taxon>
        <taxon>Dikarya</taxon>
        <taxon>Basidiomycota</taxon>
        <taxon>Agaricomycotina</taxon>
        <taxon>Agaricomycetes</taxon>
        <taxon>Polyporales</taxon>
        <taxon>Polyporaceae</taxon>
        <taxon>Dichomitus</taxon>
    </lineage>
</organism>
<dbReference type="Proteomes" id="UP000292957">
    <property type="component" value="Unassembled WGS sequence"/>
</dbReference>
<sequence length="658" mass="73489">MDAFCYGLPKDVDESLRSIFDGMQREEPQPTTSRWRALTYKHARSLLTRRTDFSEPSSPDTVTPSPLNSAPSSIASASSVPPRTTGQGAMSSGQTILTRTSVTVILYPSSPFQGSPTAKSSHAAPRMSGPATSFLFPLSANLLYIYGRGALSHGSIVFAPTTDRSIPEGNLHVDITPQFETDVALALANICLLKPAANERSIGNLTPRQWWPSSDLKFKVEVRFPVQSTPFGKPLRVKAFETNLPLFEHAFSELEGGVSLRSLNVYSTNMPVHAWSAQARARSGGEGRASTKPRHQLEFVVEDRVVLQGTLKLAFRFLDRKQAQISLPDWRKIETILRSFVPLFFMLDATAFNAAFVPHHESLDSDFGLEAVGEDVEMGSANGSTSSSRSRNKKEGNGANLLYTRLHLFKNVKKEMADRSNSPFEANPLSTWSTIRAELAKLGNRLDQWSHYYELVVESCEKLFDNEVEQPAFEEMMRYMFGLKYAYKLFAVDKVIGALIKQVQAILSDPKSQDLYKLLRREREITSLMTQDLIHCRRDTERVLGLDENMFRIDWLPKPKTMAIPLIGKNDVTCDHSEATTGRWQAYIESFVSHHYTAGVPSVSTIRRLLLRTKVPSSSGAMPEIVARGGLQIKVCIRTYRLFFVSALGRCYDPSLIS</sequence>
<protein>
    <recommendedName>
        <fullName evidence="2">Sin3 C-terminal domain-containing protein</fullName>
    </recommendedName>
</protein>
<feature type="region of interest" description="Disordered" evidence="1">
    <location>
        <begin position="49"/>
        <end position="92"/>
    </location>
</feature>
<evidence type="ECO:0000256" key="1">
    <source>
        <dbReference type="SAM" id="MobiDB-lite"/>
    </source>
</evidence>
<dbReference type="EMBL" id="ML143529">
    <property type="protein sequence ID" value="TBU22718.1"/>
    <property type="molecule type" value="Genomic_DNA"/>
</dbReference>
<reference evidence="3" key="1">
    <citation type="submission" date="2019-01" db="EMBL/GenBank/DDBJ databases">
        <title>Draft genome sequences of three monokaryotic isolates of the white-rot basidiomycete fungus Dichomitus squalens.</title>
        <authorList>
            <consortium name="DOE Joint Genome Institute"/>
            <person name="Lopez S.C."/>
            <person name="Andreopoulos B."/>
            <person name="Pangilinan J."/>
            <person name="Lipzen A."/>
            <person name="Riley R."/>
            <person name="Ahrendt S."/>
            <person name="Ng V."/>
            <person name="Barry K."/>
            <person name="Daum C."/>
            <person name="Grigoriev I.V."/>
            <person name="Hilden K.S."/>
            <person name="Makela M.R."/>
            <person name="de Vries R.P."/>
        </authorList>
    </citation>
    <scope>NUCLEOTIDE SEQUENCE [LARGE SCALE GENOMIC DNA]</scope>
    <source>
        <strain evidence="3">OM18370.1</strain>
    </source>
</reference>
<feature type="compositionally biased region" description="Polar residues" evidence="1">
    <location>
        <begin position="54"/>
        <end position="63"/>
    </location>
</feature>
<feature type="compositionally biased region" description="Low complexity" evidence="1">
    <location>
        <begin position="64"/>
        <end position="82"/>
    </location>
</feature>
<name>A0A4Q9M974_9APHY</name>
<dbReference type="Pfam" id="PF16879">
    <property type="entry name" value="Sin3a_C"/>
    <property type="match status" value="1"/>
</dbReference>
<proteinExistence type="predicted"/>
<feature type="domain" description="Sin3 C-terminal" evidence="2">
    <location>
        <begin position="400"/>
        <end position="646"/>
    </location>
</feature>